<accession>A0A7X5UB42</accession>
<dbReference type="EMBL" id="JAARLZ010000006">
    <property type="protein sequence ID" value="NII07271.1"/>
    <property type="molecule type" value="Genomic_DNA"/>
</dbReference>
<evidence type="ECO:0000313" key="1">
    <source>
        <dbReference type="EMBL" id="NII07271.1"/>
    </source>
</evidence>
<name>A0A7X5UB42_9GAMM</name>
<evidence type="ECO:0000313" key="2">
    <source>
        <dbReference type="Proteomes" id="UP000490980"/>
    </source>
</evidence>
<comment type="caution">
    <text evidence="1">The sequence shown here is derived from an EMBL/GenBank/DDBJ whole genome shotgun (WGS) entry which is preliminary data.</text>
</comment>
<dbReference type="Proteomes" id="UP000490980">
    <property type="component" value="Unassembled WGS sequence"/>
</dbReference>
<organism evidence="1 2">
    <name type="scientific">Luteibacter anthropi</name>
    <dbReference type="NCBI Taxonomy" id="564369"/>
    <lineage>
        <taxon>Bacteria</taxon>
        <taxon>Pseudomonadati</taxon>
        <taxon>Pseudomonadota</taxon>
        <taxon>Gammaproteobacteria</taxon>
        <taxon>Lysobacterales</taxon>
        <taxon>Rhodanobacteraceae</taxon>
        <taxon>Luteibacter</taxon>
    </lineage>
</organism>
<gene>
    <name evidence="1" type="ORF">HBF25_12845</name>
</gene>
<reference evidence="1 2" key="1">
    <citation type="submission" date="2020-03" db="EMBL/GenBank/DDBJ databases">
        <authorList>
            <person name="Lai Q."/>
        </authorList>
    </citation>
    <scope>NUCLEOTIDE SEQUENCE [LARGE SCALE GENOMIC DNA]</scope>
    <source>
        <strain evidence="1 2">CCUG 25036</strain>
    </source>
</reference>
<dbReference type="RefSeq" id="WP_166949001.1">
    <property type="nucleotide sequence ID" value="NZ_JAARLZ010000006.1"/>
</dbReference>
<keyword evidence="2" id="KW-1185">Reference proteome</keyword>
<sequence length="90" mass="9447">MPQGLQCFDEAGNVILDQTTRVGRVFYVVPGNQKGGSISDAGLRLGRPWANAIVLGAANIGSLGPQITIDGTTITYTSANMPFLIAYGTF</sequence>
<protein>
    <submittedName>
        <fullName evidence="1">Uncharacterized protein</fullName>
    </submittedName>
</protein>
<dbReference type="AlphaFoldDB" id="A0A7X5UB42"/>
<proteinExistence type="predicted"/>